<evidence type="ECO:0000313" key="1">
    <source>
        <dbReference type="EMBL" id="TEB19194.1"/>
    </source>
</evidence>
<gene>
    <name evidence="1" type="ORF">FA13DRAFT_1719056</name>
</gene>
<comment type="caution">
    <text evidence="1">The sequence shown here is derived from an EMBL/GenBank/DDBJ whole genome shotgun (WGS) entry which is preliminary data.</text>
</comment>
<reference evidence="1 2" key="1">
    <citation type="journal article" date="2019" name="Nat. Ecol. Evol.">
        <title>Megaphylogeny resolves global patterns of mushroom evolution.</title>
        <authorList>
            <person name="Varga T."/>
            <person name="Krizsan K."/>
            <person name="Foldi C."/>
            <person name="Dima B."/>
            <person name="Sanchez-Garcia M."/>
            <person name="Sanchez-Ramirez S."/>
            <person name="Szollosi G.J."/>
            <person name="Szarkandi J.G."/>
            <person name="Papp V."/>
            <person name="Albert L."/>
            <person name="Andreopoulos W."/>
            <person name="Angelini C."/>
            <person name="Antonin V."/>
            <person name="Barry K.W."/>
            <person name="Bougher N.L."/>
            <person name="Buchanan P."/>
            <person name="Buyck B."/>
            <person name="Bense V."/>
            <person name="Catcheside P."/>
            <person name="Chovatia M."/>
            <person name="Cooper J."/>
            <person name="Damon W."/>
            <person name="Desjardin D."/>
            <person name="Finy P."/>
            <person name="Geml J."/>
            <person name="Haridas S."/>
            <person name="Hughes K."/>
            <person name="Justo A."/>
            <person name="Karasinski D."/>
            <person name="Kautmanova I."/>
            <person name="Kiss B."/>
            <person name="Kocsube S."/>
            <person name="Kotiranta H."/>
            <person name="LaButti K.M."/>
            <person name="Lechner B.E."/>
            <person name="Liimatainen K."/>
            <person name="Lipzen A."/>
            <person name="Lukacs Z."/>
            <person name="Mihaltcheva S."/>
            <person name="Morgado L.N."/>
            <person name="Niskanen T."/>
            <person name="Noordeloos M.E."/>
            <person name="Ohm R.A."/>
            <person name="Ortiz-Santana B."/>
            <person name="Ovrebo C."/>
            <person name="Racz N."/>
            <person name="Riley R."/>
            <person name="Savchenko A."/>
            <person name="Shiryaev A."/>
            <person name="Soop K."/>
            <person name="Spirin V."/>
            <person name="Szebenyi C."/>
            <person name="Tomsovsky M."/>
            <person name="Tulloss R.E."/>
            <person name="Uehling J."/>
            <person name="Grigoriev I.V."/>
            <person name="Vagvolgyi C."/>
            <person name="Papp T."/>
            <person name="Martin F.M."/>
            <person name="Miettinen O."/>
            <person name="Hibbett D.S."/>
            <person name="Nagy L.G."/>
        </authorList>
    </citation>
    <scope>NUCLEOTIDE SEQUENCE [LARGE SCALE GENOMIC DNA]</scope>
    <source>
        <strain evidence="1 2">FP101781</strain>
    </source>
</reference>
<organism evidence="1 2">
    <name type="scientific">Coprinellus micaceus</name>
    <name type="common">Glistening ink-cap mushroom</name>
    <name type="synonym">Coprinus micaceus</name>
    <dbReference type="NCBI Taxonomy" id="71717"/>
    <lineage>
        <taxon>Eukaryota</taxon>
        <taxon>Fungi</taxon>
        <taxon>Dikarya</taxon>
        <taxon>Basidiomycota</taxon>
        <taxon>Agaricomycotina</taxon>
        <taxon>Agaricomycetes</taxon>
        <taxon>Agaricomycetidae</taxon>
        <taxon>Agaricales</taxon>
        <taxon>Agaricineae</taxon>
        <taxon>Psathyrellaceae</taxon>
        <taxon>Coprinellus</taxon>
    </lineage>
</organism>
<sequence length="179" mass="19489">MLPMTQKAWDPRAPASCFWGGRDPQQARPAVVAPTGIYTPKHAQTSIAELRNRSPGLDCLPRTAGTGANGGTTIFEDREVFQLKTDYHKLFSIKVSPHQALTAQTISYLSSIRIDPASGDPRASPKLEFRLGTRHCIGHSPSIHLGAIAPVNVSCESTGTPSKNVKLITYHRTGFFPRL</sequence>
<proteinExistence type="predicted"/>
<dbReference type="AlphaFoldDB" id="A0A4Y7SC58"/>
<dbReference type="Proteomes" id="UP000298030">
    <property type="component" value="Unassembled WGS sequence"/>
</dbReference>
<keyword evidence="2" id="KW-1185">Reference proteome</keyword>
<evidence type="ECO:0000313" key="2">
    <source>
        <dbReference type="Proteomes" id="UP000298030"/>
    </source>
</evidence>
<name>A0A4Y7SC58_COPMI</name>
<accession>A0A4Y7SC58</accession>
<dbReference type="EMBL" id="QPFP01000203">
    <property type="protein sequence ID" value="TEB19194.1"/>
    <property type="molecule type" value="Genomic_DNA"/>
</dbReference>
<protein>
    <submittedName>
        <fullName evidence="1">Uncharacterized protein</fullName>
    </submittedName>
</protein>